<protein>
    <submittedName>
        <fullName evidence="4">Beta-lactamase-like protein</fullName>
    </submittedName>
</protein>
<dbReference type="Proteomes" id="UP000002440">
    <property type="component" value="Chromosome"/>
</dbReference>
<dbReference type="CDD" id="cd16282">
    <property type="entry name" value="metallo-hydrolase-like_MBL-fold"/>
    <property type="match status" value="1"/>
</dbReference>
<dbReference type="SUPFAM" id="SSF56281">
    <property type="entry name" value="Metallo-hydrolase/oxidoreductase"/>
    <property type="match status" value="1"/>
</dbReference>
<proteinExistence type="inferred from homology"/>
<evidence type="ECO:0000256" key="2">
    <source>
        <dbReference type="SAM" id="SignalP"/>
    </source>
</evidence>
<dbReference type="GO" id="GO:0017001">
    <property type="term" value="P:antibiotic catabolic process"/>
    <property type="evidence" value="ECO:0007669"/>
    <property type="project" value="UniProtKB-ARBA"/>
</dbReference>
<dbReference type="InterPro" id="IPR036866">
    <property type="entry name" value="RibonucZ/Hydroxyglut_hydro"/>
</dbReference>
<dbReference type="RefSeq" id="WP_011480526.1">
    <property type="nucleotide sequence ID" value="NC_007947.1"/>
</dbReference>
<evidence type="ECO:0000313" key="4">
    <source>
        <dbReference type="EMBL" id="ABE50572.1"/>
    </source>
</evidence>
<dbReference type="Pfam" id="PF00753">
    <property type="entry name" value="Lactamase_B"/>
    <property type="match status" value="1"/>
</dbReference>
<sequence length="314" mass="34232">MVRQLIHCIAPLFYAVSLLGIPSCAHSQPSALSVQQVAPGVYMHQGAHLDLDDGYQGDISNIGFIIGAKGVAVIDTGGSRQVGEALLSAIREITDLPVLYVINTHIHPDHIFGNAAFKQEHPVFIGHAKLPNAMALRGEAYLRQGQKLLGIQFSESEIIPPTQLVASFQELDIGGRKLLLTAYPNAHTNTDLTVLDETTGTLWTGDLLFIERAPSIDGDIKGWLSAIEDLQKLTGIQLAVPGHGPATQDLQGALSNQARYLNLLLHDVRKAIKQGHSMQQAMESAAASESGHWQLFHEVNRRNVNLIYPVLEWE</sequence>
<dbReference type="PANTHER" id="PTHR42951">
    <property type="entry name" value="METALLO-BETA-LACTAMASE DOMAIN-CONTAINING"/>
    <property type="match status" value="1"/>
</dbReference>
<reference evidence="4 5" key="1">
    <citation type="submission" date="2006-03" db="EMBL/GenBank/DDBJ databases">
        <title>Complete sequence of Methylobacillus flagellatus KT.</title>
        <authorList>
            <consortium name="US DOE Joint Genome Institute"/>
            <person name="Copeland A."/>
            <person name="Lucas S."/>
            <person name="Lapidus A."/>
            <person name="Barry K."/>
            <person name="Detter J.C."/>
            <person name="Glavina del Rio T."/>
            <person name="Hammon N."/>
            <person name="Israni S."/>
            <person name="Dalin E."/>
            <person name="Tice H."/>
            <person name="Pitluck S."/>
            <person name="Brettin T."/>
            <person name="Bruce D."/>
            <person name="Han C."/>
            <person name="Tapia R."/>
            <person name="Saunders E."/>
            <person name="Gilna P."/>
            <person name="Schmutz J."/>
            <person name="Larimer F."/>
            <person name="Land M."/>
            <person name="Kyrpides N."/>
            <person name="Anderson I."/>
            <person name="Richardson P."/>
        </authorList>
    </citation>
    <scope>NUCLEOTIDE SEQUENCE [LARGE SCALE GENOMIC DNA]</scope>
    <source>
        <strain evidence="5">KT / ATCC 51484 / DSM 6875</strain>
    </source>
</reference>
<keyword evidence="5" id="KW-1185">Reference proteome</keyword>
<gene>
    <name evidence="4" type="ordered locus">Mfla_2305</name>
</gene>
<evidence type="ECO:0000259" key="3">
    <source>
        <dbReference type="SMART" id="SM00849"/>
    </source>
</evidence>
<feature type="signal peptide" evidence="2">
    <location>
        <begin position="1"/>
        <end position="27"/>
    </location>
</feature>
<dbReference type="SMART" id="SM00849">
    <property type="entry name" value="Lactamase_B"/>
    <property type="match status" value="1"/>
</dbReference>
<dbReference type="NCBIfam" id="TIGR04559">
    <property type="entry name" value="SoxH_rel_PQQ_2"/>
    <property type="match status" value="1"/>
</dbReference>
<dbReference type="InterPro" id="IPR050855">
    <property type="entry name" value="NDM-1-like"/>
</dbReference>
<dbReference type="HOGENOM" id="CLU_056342_0_0_4"/>
<dbReference type="Gene3D" id="3.60.15.10">
    <property type="entry name" value="Ribonuclease Z/Hydroxyacylglutathione hydrolase-like"/>
    <property type="match status" value="1"/>
</dbReference>
<dbReference type="InterPro" id="IPR001279">
    <property type="entry name" value="Metallo-B-lactamas"/>
</dbReference>
<feature type="domain" description="Metallo-beta-lactamase" evidence="3">
    <location>
        <begin position="59"/>
        <end position="243"/>
    </location>
</feature>
<feature type="chain" id="PRO_5004189792" evidence="2">
    <location>
        <begin position="28"/>
        <end position="314"/>
    </location>
</feature>
<organism evidence="4 5">
    <name type="scientific">Methylobacillus flagellatus (strain ATCC 51484 / DSM 6875 / VKM B-1610 / KT)</name>
    <dbReference type="NCBI Taxonomy" id="265072"/>
    <lineage>
        <taxon>Bacteria</taxon>
        <taxon>Pseudomonadati</taxon>
        <taxon>Pseudomonadota</taxon>
        <taxon>Betaproteobacteria</taxon>
        <taxon>Nitrosomonadales</taxon>
        <taxon>Methylophilaceae</taxon>
        <taxon>Methylobacillus</taxon>
    </lineage>
</organism>
<dbReference type="InterPro" id="IPR030829">
    <property type="entry name" value="SoxH-rel_PQQ_2"/>
</dbReference>
<evidence type="ECO:0000256" key="1">
    <source>
        <dbReference type="ARBA" id="ARBA00005250"/>
    </source>
</evidence>
<dbReference type="KEGG" id="mfa:Mfla_2305"/>
<accession>Q1GYW5</accession>
<dbReference type="EMBL" id="CP000284">
    <property type="protein sequence ID" value="ABE50572.1"/>
    <property type="molecule type" value="Genomic_DNA"/>
</dbReference>
<name>Q1GYW5_METFK</name>
<dbReference type="STRING" id="265072.Mfla_2305"/>
<dbReference type="PANTHER" id="PTHR42951:SF4">
    <property type="entry name" value="ACYL-COENZYME A THIOESTERASE MBLAC2"/>
    <property type="match status" value="1"/>
</dbReference>
<evidence type="ECO:0000313" key="5">
    <source>
        <dbReference type="Proteomes" id="UP000002440"/>
    </source>
</evidence>
<comment type="similarity">
    <text evidence="1">Belongs to the metallo-beta-lactamase superfamily. Class-B beta-lactamase family.</text>
</comment>
<dbReference type="eggNOG" id="COG0491">
    <property type="taxonomic scope" value="Bacteria"/>
</dbReference>
<keyword evidence="2" id="KW-0732">Signal</keyword>
<dbReference type="AlphaFoldDB" id="Q1GYW5"/>